<feature type="binding site" evidence="9">
    <location>
        <position position="240"/>
    </location>
    <ligand>
        <name>a divalent metal cation</name>
        <dbReference type="ChEBI" id="CHEBI:60240"/>
    </ligand>
</feature>
<evidence type="ECO:0000256" key="5">
    <source>
        <dbReference type="ARBA" id="ARBA00073308"/>
    </source>
</evidence>
<evidence type="ECO:0000256" key="3">
    <source>
        <dbReference type="ARBA" id="ARBA00022723"/>
    </source>
</evidence>
<evidence type="ECO:0000256" key="7">
    <source>
        <dbReference type="PIRSR" id="PIRSR000106-1"/>
    </source>
</evidence>
<dbReference type="GO" id="GO:0004470">
    <property type="term" value="F:malic enzyme activity"/>
    <property type="evidence" value="ECO:0007669"/>
    <property type="project" value="InterPro"/>
</dbReference>
<feature type="binding site" evidence="8">
    <location>
        <position position="413"/>
    </location>
    <ligand>
        <name>(S)-malate</name>
        <dbReference type="ChEBI" id="CHEBI:15589"/>
    </ligand>
</feature>
<feature type="active site" description="Proton donor" evidence="7">
    <location>
        <position position="95"/>
    </location>
</feature>
<sequence length="556" mass="59078">MATTSLRGRELLRNPILNKGVAFPAEERSALGLHGLLPPAVLGLEDQARRAYAQYRQIPDDVGRSIMLWALLNRNQTLFHRLLLDHLADMLPVVYTPTVGTVIQQYSRDFRRPTGVYLSVDEPGSVRQALSNYGLTGDEVDLVVVTDGEGILGIGDWGVGGIAIATGKLAVYTAAAGIDPARVVPVVLDVGTDNEELLDDPLYVGNRHARVRGERYEAFVDEFVRAVGDVFPHALLHWEDLGADNATRILQCYRDTVCTFNDDVQGTGAVVLAAGLAASAASGVPLRDQRVVVFGAGTAGIGIADQIRDEMVRQGLDRAAATRRFWCLGRRGLLVDGGPGIRDFQQPYARPAGETAEWSRDHDSGGIDLAEVVRRARPTVLIGTSGTPGAFDEGVVREMARHVERPVVLPLSNPTSLAEAQPSDLVRWTDGRALVATGSPFPPVAWAGTTHVIAQANNALVFPGLGLGVVVSRARLVTDGMLAAAAQAVARAVDATATGAPVLPAIDHLRAVSAAVAVAVAETASAEGVARTRQPDWDAAVRAAMWVPVYRPLSAG</sequence>
<dbReference type="InterPro" id="IPR037062">
    <property type="entry name" value="Malic_N_dom_sf"/>
</dbReference>
<dbReference type="GO" id="GO:0016616">
    <property type="term" value="F:oxidoreductase activity, acting on the CH-OH group of donors, NAD or NADP as acceptor"/>
    <property type="evidence" value="ECO:0007669"/>
    <property type="project" value="InterPro"/>
</dbReference>
<dbReference type="PANTHER" id="PTHR23406:SF34">
    <property type="entry name" value="NAD-DEPENDENT MALIC ENZYME, MITOCHONDRIAL"/>
    <property type="match status" value="1"/>
</dbReference>
<dbReference type="Gene3D" id="3.40.50.720">
    <property type="entry name" value="NAD(P)-binding Rossmann-like Domain"/>
    <property type="match status" value="1"/>
</dbReference>
<dbReference type="NCBIfam" id="NF010052">
    <property type="entry name" value="PRK13529.1"/>
    <property type="match status" value="1"/>
</dbReference>
<dbReference type="SMART" id="SM00919">
    <property type="entry name" value="Malic_M"/>
    <property type="match status" value="1"/>
</dbReference>
<dbReference type="AlphaFoldDB" id="A0A7K3VWR0"/>
<evidence type="ECO:0000259" key="11">
    <source>
        <dbReference type="SMART" id="SM00919"/>
    </source>
</evidence>
<evidence type="ECO:0000256" key="4">
    <source>
        <dbReference type="ARBA" id="ARBA00023027"/>
    </source>
</evidence>
<dbReference type="PRINTS" id="PR00072">
    <property type="entry name" value="MALOXRDTASE"/>
</dbReference>
<dbReference type="GO" id="GO:0006108">
    <property type="term" value="P:malate metabolic process"/>
    <property type="evidence" value="ECO:0007669"/>
    <property type="project" value="TreeGrafter"/>
</dbReference>
<gene>
    <name evidence="13" type="ORF">GCU56_02620</name>
</gene>
<evidence type="ECO:0000313" key="14">
    <source>
        <dbReference type="Proteomes" id="UP000470246"/>
    </source>
</evidence>
<dbReference type="Proteomes" id="UP000470246">
    <property type="component" value="Unassembled WGS sequence"/>
</dbReference>
<comment type="cofactor">
    <cofactor evidence="1">
        <name>Mn(2+)</name>
        <dbReference type="ChEBI" id="CHEBI:29035"/>
    </cofactor>
</comment>
<accession>A0A7K3VWR0</accession>
<dbReference type="Gene3D" id="3.40.50.10380">
    <property type="entry name" value="Malic enzyme, N-terminal domain"/>
    <property type="match status" value="1"/>
</dbReference>
<feature type="binding site" evidence="9">
    <location>
        <position position="263"/>
    </location>
    <ligand>
        <name>a divalent metal cation</name>
        <dbReference type="ChEBI" id="CHEBI:60240"/>
    </ligand>
</feature>
<keyword evidence="4" id="KW-0520">NAD</keyword>
<dbReference type="InterPro" id="IPR046346">
    <property type="entry name" value="Aminoacid_DH-like_N_sf"/>
</dbReference>
<comment type="similarity">
    <text evidence="2 10">Belongs to the malic enzymes family.</text>
</comment>
<feature type="binding site" evidence="9">
    <location>
        <position position="239"/>
    </location>
    <ligand>
        <name>a divalent metal cation</name>
        <dbReference type="ChEBI" id="CHEBI:60240"/>
    </ligand>
</feature>
<feature type="binding site" evidence="8">
    <location>
        <position position="457"/>
    </location>
    <ligand>
        <name>(S)-malate</name>
        <dbReference type="ChEBI" id="CHEBI:15589"/>
    </ligand>
</feature>
<evidence type="ECO:0000256" key="9">
    <source>
        <dbReference type="PIRSR" id="PIRSR000106-3"/>
    </source>
</evidence>
<dbReference type="PIRSF" id="PIRSF000106">
    <property type="entry name" value="ME"/>
    <property type="match status" value="1"/>
</dbReference>
<organism evidence="13 14">
    <name type="scientific">Geodermatophilus sabuli</name>
    <dbReference type="NCBI Taxonomy" id="1564158"/>
    <lineage>
        <taxon>Bacteria</taxon>
        <taxon>Bacillati</taxon>
        <taxon>Actinomycetota</taxon>
        <taxon>Actinomycetes</taxon>
        <taxon>Geodermatophilales</taxon>
        <taxon>Geodermatophilaceae</taxon>
        <taxon>Geodermatophilus</taxon>
    </lineage>
</organism>
<dbReference type="Pfam" id="PF03949">
    <property type="entry name" value="Malic_M"/>
    <property type="match status" value="1"/>
</dbReference>
<dbReference type="InterPro" id="IPR036291">
    <property type="entry name" value="NAD(P)-bd_dom_sf"/>
</dbReference>
<evidence type="ECO:0000256" key="2">
    <source>
        <dbReference type="ARBA" id="ARBA00008785"/>
    </source>
</evidence>
<evidence type="ECO:0000256" key="10">
    <source>
        <dbReference type="RuleBase" id="RU003427"/>
    </source>
</evidence>
<dbReference type="FunFam" id="3.40.50.10380:FF:000001">
    <property type="entry name" value="NAD-dependent malic enzyme"/>
    <property type="match status" value="1"/>
</dbReference>
<proteinExistence type="inferred from homology"/>
<dbReference type="EMBL" id="JAAGWF010000003">
    <property type="protein sequence ID" value="NEK56768.1"/>
    <property type="molecule type" value="Genomic_DNA"/>
</dbReference>
<dbReference type="GO" id="GO:0046872">
    <property type="term" value="F:metal ion binding"/>
    <property type="evidence" value="ECO:0007669"/>
    <property type="project" value="UniProtKB-KW"/>
</dbReference>
<dbReference type="GO" id="GO:0051287">
    <property type="term" value="F:NAD binding"/>
    <property type="evidence" value="ECO:0007669"/>
    <property type="project" value="InterPro"/>
</dbReference>
<evidence type="ECO:0000256" key="8">
    <source>
        <dbReference type="PIRSR" id="PIRSR000106-2"/>
    </source>
</evidence>
<protein>
    <recommendedName>
        <fullName evidence="5">Putative malate oxidoreductase [NAD]</fullName>
    </recommendedName>
    <alternativeName>
        <fullName evidence="6">Malic enzyme</fullName>
    </alternativeName>
</protein>
<keyword evidence="3 9" id="KW-0479">Metal-binding</keyword>
<dbReference type="InterPro" id="IPR001891">
    <property type="entry name" value="Malic_OxRdtase"/>
</dbReference>
<dbReference type="SUPFAM" id="SSF53223">
    <property type="entry name" value="Aminoacid dehydrogenase-like, N-terminal domain"/>
    <property type="match status" value="1"/>
</dbReference>
<evidence type="ECO:0000256" key="6">
    <source>
        <dbReference type="ARBA" id="ARBA00082317"/>
    </source>
</evidence>
<dbReference type="SMART" id="SM01274">
    <property type="entry name" value="malic"/>
    <property type="match status" value="1"/>
</dbReference>
<dbReference type="SUPFAM" id="SSF51735">
    <property type="entry name" value="NAD(P)-binding Rossmann-fold domains"/>
    <property type="match status" value="1"/>
</dbReference>
<dbReference type="InterPro" id="IPR012301">
    <property type="entry name" value="Malic_N_dom"/>
</dbReference>
<comment type="cofactor">
    <cofactor evidence="9">
        <name>Mg(2+)</name>
        <dbReference type="ChEBI" id="CHEBI:18420"/>
    </cofactor>
    <cofactor evidence="9">
        <name>Mn(2+)</name>
        <dbReference type="ChEBI" id="CHEBI:29035"/>
    </cofactor>
    <text evidence="9">Divalent metal cations. Prefers magnesium or manganese.</text>
</comment>
<evidence type="ECO:0000256" key="1">
    <source>
        <dbReference type="ARBA" id="ARBA00001936"/>
    </source>
</evidence>
<dbReference type="PANTHER" id="PTHR23406">
    <property type="entry name" value="MALIC ENZYME-RELATED"/>
    <property type="match status" value="1"/>
</dbReference>
<name>A0A7K3VWR0_9ACTN</name>
<feature type="active site" description="Proton acceptor" evidence="7">
    <location>
        <position position="168"/>
    </location>
</feature>
<keyword evidence="14" id="KW-1185">Reference proteome</keyword>
<dbReference type="RefSeq" id="WP_163479945.1">
    <property type="nucleotide sequence ID" value="NZ_JAAGWF010000003.1"/>
</dbReference>
<reference evidence="13 14" key="1">
    <citation type="submission" date="2020-02" db="EMBL/GenBank/DDBJ databases">
        <title>Geodermatophilus sabuli CPCC 205279 I12A-02694.</title>
        <authorList>
            <person name="Jiang Z."/>
        </authorList>
    </citation>
    <scope>NUCLEOTIDE SEQUENCE [LARGE SCALE GENOMIC DNA]</scope>
    <source>
        <strain evidence="13 14">I12A-02694</strain>
    </source>
</reference>
<comment type="caution">
    <text evidence="13">The sequence shown here is derived from an EMBL/GenBank/DDBJ whole genome shotgun (WGS) entry which is preliminary data.</text>
</comment>
<dbReference type="Pfam" id="PF00390">
    <property type="entry name" value="malic"/>
    <property type="match status" value="1"/>
</dbReference>
<evidence type="ECO:0000313" key="13">
    <source>
        <dbReference type="EMBL" id="NEK56768.1"/>
    </source>
</evidence>
<dbReference type="GO" id="GO:0005829">
    <property type="term" value="C:cytosol"/>
    <property type="evidence" value="ECO:0007669"/>
    <property type="project" value="TreeGrafter"/>
</dbReference>
<dbReference type="InterPro" id="IPR012302">
    <property type="entry name" value="Malic_NAD-bd"/>
</dbReference>
<evidence type="ECO:0000259" key="12">
    <source>
        <dbReference type="SMART" id="SM01274"/>
    </source>
</evidence>
<feature type="domain" description="Malic enzyme NAD-binding" evidence="11">
    <location>
        <begin position="264"/>
        <end position="525"/>
    </location>
</feature>
<feature type="domain" description="Malic enzyme N-terminal" evidence="12">
    <location>
        <begin position="72"/>
        <end position="254"/>
    </location>
</feature>